<keyword evidence="2" id="KW-1185">Reference proteome</keyword>
<reference evidence="1" key="1">
    <citation type="submission" date="2013-03" db="EMBL/GenBank/DDBJ databases">
        <title>Genome Sequence of the Profundibacterium mesophilum strain KAUST100406-0324T from Red Sea, a novel genus in the family Rhodobacteraceae.</title>
        <authorList>
            <person name="Essack M."/>
            <person name="Alam I."/>
            <person name="Lafi F."/>
            <person name="Alawi W."/>
            <person name="Kamanu F."/>
            <person name="Al-Suwailem A."/>
            <person name="Lee O.O."/>
            <person name="Xu Y."/>
            <person name="Bajic V."/>
            <person name="Qian P.-Y."/>
            <person name="Archer J."/>
        </authorList>
    </citation>
    <scope>NUCLEOTIDE SEQUENCE</scope>
    <source>
        <strain evidence="1">KAUST100406-0324</strain>
    </source>
</reference>
<protein>
    <submittedName>
        <fullName evidence="1">Uncharacterized protein</fullName>
    </submittedName>
</protein>
<proteinExistence type="predicted"/>
<feature type="non-terminal residue" evidence="1">
    <location>
        <position position="65"/>
    </location>
</feature>
<dbReference type="RefSeq" id="WP_159966788.1">
    <property type="nucleotide sequence ID" value="NZ_APKE01000112.1"/>
</dbReference>
<sequence>MSTYNIAVPALRTGDPEIFFDGAPGKETGAQPFAVTTADIGNRAEAGALDFRKQIYRMRRAVTSV</sequence>
<accession>A0A921NS68</accession>
<evidence type="ECO:0000313" key="1">
    <source>
        <dbReference type="EMBL" id="KAF0674350.1"/>
    </source>
</evidence>
<gene>
    <name evidence="1" type="ORF">PMES_03367</name>
</gene>
<comment type="caution">
    <text evidence="1">The sequence shown here is derived from an EMBL/GenBank/DDBJ whole genome shotgun (WGS) entry which is preliminary data.</text>
</comment>
<dbReference type="EMBL" id="APKE01000112">
    <property type="protein sequence ID" value="KAF0674350.1"/>
    <property type="molecule type" value="Genomic_DNA"/>
</dbReference>
<name>A0A921NS68_9RHOB</name>
<organism evidence="1 2">
    <name type="scientific">Profundibacterium mesophilum KAUST100406-0324</name>
    <dbReference type="NCBI Taxonomy" id="1037889"/>
    <lineage>
        <taxon>Bacteria</taxon>
        <taxon>Pseudomonadati</taxon>
        <taxon>Pseudomonadota</taxon>
        <taxon>Alphaproteobacteria</taxon>
        <taxon>Rhodobacterales</taxon>
        <taxon>Roseobacteraceae</taxon>
        <taxon>Profundibacterium</taxon>
    </lineage>
</organism>
<dbReference type="Proteomes" id="UP000698242">
    <property type="component" value="Unassembled WGS sequence"/>
</dbReference>
<evidence type="ECO:0000313" key="2">
    <source>
        <dbReference type="Proteomes" id="UP000698242"/>
    </source>
</evidence>
<dbReference type="AlphaFoldDB" id="A0A921NS68"/>